<dbReference type="PROSITE" id="PS51063">
    <property type="entry name" value="HTH_CRP_2"/>
    <property type="match status" value="1"/>
</dbReference>
<evidence type="ECO:0000259" key="1">
    <source>
        <dbReference type="PROSITE" id="PS50943"/>
    </source>
</evidence>
<dbReference type="Gene3D" id="1.10.260.40">
    <property type="entry name" value="lambda repressor-like DNA-binding domains"/>
    <property type="match status" value="1"/>
</dbReference>
<dbReference type="PROSITE" id="PS50943">
    <property type="entry name" value="HTH_CROC1"/>
    <property type="match status" value="1"/>
</dbReference>
<feature type="non-terminal residue" evidence="3">
    <location>
        <position position="36"/>
    </location>
</feature>
<dbReference type="GO" id="GO:0003677">
    <property type="term" value="F:DNA binding"/>
    <property type="evidence" value="ECO:0007669"/>
    <property type="project" value="InterPro"/>
</dbReference>
<organism evidence="3">
    <name type="scientific">human gut metagenome</name>
    <dbReference type="NCBI Taxonomy" id="408170"/>
    <lineage>
        <taxon>unclassified sequences</taxon>
        <taxon>metagenomes</taxon>
        <taxon>organismal metagenomes</taxon>
    </lineage>
</organism>
<feature type="domain" description="HTH crp-type" evidence="2">
    <location>
        <begin position="1"/>
        <end position="36"/>
    </location>
</feature>
<dbReference type="InterPro" id="IPR012318">
    <property type="entry name" value="HTH_CRP"/>
</dbReference>
<dbReference type="InterPro" id="IPR010982">
    <property type="entry name" value="Lambda_DNA-bd_dom_sf"/>
</dbReference>
<evidence type="ECO:0000259" key="2">
    <source>
        <dbReference type="PROSITE" id="PS51063"/>
    </source>
</evidence>
<evidence type="ECO:0000313" key="3">
    <source>
        <dbReference type="EMBL" id="EKC55181.1"/>
    </source>
</evidence>
<feature type="domain" description="HTH cro/C1-type" evidence="1">
    <location>
        <begin position="9"/>
        <end position="36"/>
    </location>
</feature>
<name>K1T744_9ZZZZ</name>
<dbReference type="CDD" id="cd00093">
    <property type="entry name" value="HTH_XRE"/>
    <property type="match status" value="1"/>
</dbReference>
<dbReference type="EMBL" id="AJWY01010567">
    <property type="protein sequence ID" value="EKC55181.1"/>
    <property type="molecule type" value="Genomic_DNA"/>
</dbReference>
<reference evidence="3" key="1">
    <citation type="journal article" date="2013" name="Environ. Microbiol.">
        <title>Microbiota from the distal guts of lean and obese adolescents exhibit partial functional redundancy besides clear differences in community structure.</title>
        <authorList>
            <person name="Ferrer M."/>
            <person name="Ruiz A."/>
            <person name="Lanza F."/>
            <person name="Haange S.B."/>
            <person name="Oberbach A."/>
            <person name="Till H."/>
            <person name="Bargiela R."/>
            <person name="Campoy C."/>
            <person name="Segura M.T."/>
            <person name="Richter M."/>
            <person name="von Bergen M."/>
            <person name="Seifert J."/>
            <person name="Suarez A."/>
        </authorList>
    </citation>
    <scope>NUCLEOTIDE SEQUENCE</scope>
</reference>
<dbReference type="SUPFAM" id="SSF47413">
    <property type="entry name" value="lambda repressor-like DNA-binding domains"/>
    <property type="match status" value="1"/>
</dbReference>
<dbReference type="Pfam" id="PF01381">
    <property type="entry name" value="HTH_3"/>
    <property type="match status" value="1"/>
</dbReference>
<sequence>MNIEIADRLVKLRKEHNLSQEALASKLGLSRQAVSK</sequence>
<gene>
    <name evidence="3" type="ORF">LEA_15484</name>
</gene>
<proteinExistence type="predicted"/>
<accession>K1T744</accession>
<dbReference type="GO" id="GO:0006355">
    <property type="term" value="P:regulation of DNA-templated transcription"/>
    <property type="evidence" value="ECO:0007669"/>
    <property type="project" value="InterPro"/>
</dbReference>
<dbReference type="AlphaFoldDB" id="K1T744"/>
<dbReference type="InterPro" id="IPR001387">
    <property type="entry name" value="Cro/C1-type_HTH"/>
</dbReference>
<comment type="caution">
    <text evidence="3">The sequence shown here is derived from an EMBL/GenBank/DDBJ whole genome shotgun (WGS) entry which is preliminary data.</text>
</comment>
<protein>
    <submittedName>
        <fullName evidence="3">Protein containing Helix-turn-helix type 3 domain protein</fullName>
    </submittedName>
</protein>